<sequence>MTSFSLEGTFGVVLIGVLTSSILYGFTTFQSLAYFRNAHQEPWHIKVLVFLVWTLDTVHVAISGQFIYSYLISHHANFLSLLVVEWSVNVAVGLTVIIKLLVGLFFINRIRFLGNNNYVFCLALLVCELSHFSVGMAVSITSFRYEFFTTLQEKAKGLIMAGLILGAVTDSIITFTLCNYSRRSAIMDKWNDSWPAVVSVFIVHNGAITGMTDIICLILFLVFPNSFAYVALYQLLSKFYANSLLATLNSKADIVASESSWDASHGGNSIFRRIPRIGGKSIRVERHDMKGQTMRSVLGKLPATVDVSLAERITGRWETVVKKEQLREISYA</sequence>
<feature type="transmembrane region" description="Helical" evidence="1">
    <location>
        <begin position="12"/>
        <end position="35"/>
    </location>
</feature>
<name>A0A164W6E5_9AGAM</name>
<dbReference type="PANTHER" id="PTHR40465">
    <property type="entry name" value="CHROMOSOME 1, WHOLE GENOME SHOTGUN SEQUENCE"/>
    <property type="match status" value="1"/>
</dbReference>
<gene>
    <name evidence="3" type="ORF">SISNIDRAFT_452892</name>
</gene>
<dbReference type="STRING" id="1314777.A0A164W6E5"/>
<dbReference type="PANTHER" id="PTHR40465:SF1">
    <property type="entry name" value="DUF6534 DOMAIN-CONTAINING PROTEIN"/>
    <property type="match status" value="1"/>
</dbReference>
<keyword evidence="4" id="KW-1185">Reference proteome</keyword>
<dbReference type="Pfam" id="PF20152">
    <property type="entry name" value="DUF6534"/>
    <property type="match status" value="1"/>
</dbReference>
<feature type="transmembrane region" description="Helical" evidence="1">
    <location>
        <begin position="158"/>
        <end position="180"/>
    </location>
</feature>
<proteinExistence type="predicted"/>
<protein>
    <recommendedName>
        <fullName evidence="2">DUF6534 domain-containing protein</fullName>
    </recommendedName>
</protein>
<evidence type="ECO:0000313" key="3">
    <source>
        <dbReference type="EMBL" id="KZS94778.1"/>
    </source>
</evidence>
<keyword evidence="1" id="KW-1133">Transmembrane helix</keyword>
<dbReference type="EMBL" id="KV419403">
    <property type="protein sequence ID" value="KZS94778.1"/>
    <property type="molecule type" value="Genomic_DNA"/>
</dbReference>
<keyword evidence="1" id="KW-0472">Membrane</keyword>
<evidence type="ECO:0000259" key="2">
    <source>
        <dbReference type="Pfam" id="PF20152"/>
    </source>
</evidence>
<keyword evidence="1" id="KW-0812">Transmembrane</keyword>
<feature type="transmembrane region" description="Helical" evidence="1">
    <location>
        <begin position="88"/>
        <end position="107"/>
    </location>
</feature>
<dbReference type="Proteomes" id="UP000076722">
    <property type="component" value="Unassembled WGS sequence"/>
</dbReference>
<feature type="domain" description="DUF6534" evidence="2">
    <location>
        <begin position="167"/>
        <end position="251"/>
    </location>
</feature>
<accession>A0A164W6E5</accession>
<feature type="transmembrane region" description="Helical" evidence="1">
    <location>
        <begin position="119"/>
        <end position="138"/>
    </location>
</feature>
<dbReference type="AlphaFoldDB" id="A0A164W6E5"/>
<dbReference type="InterPro" id="IPR045339">
    <property type="entry name" value="DUF6534"/>
</dbReference>
<feature type="transmembrane region" description="Helical" evidence="1">
    <location>
        <begin position="47"/>
        <end position="68"/>
    </location>
</feature>
<evidence type="ECO:0000256" key="1">
    <source>
        <dbReference type="SAM" id="Phobius"/>
    </source>
</evidence>
<organism evidence="3 4">
    <name type="scientific">Sistotremastrum niveocremeum HHB9708</name>
    <dbReference type="NCBI Taxonomy" id="1314777"/>
    <lineage>
        <taxon>Eukaryota</taxon>
        <taxon>Fungi</taxon>
        <taxon>Dikarya</taxon>
        <taxon>Basidiomycota</taxon>
        <taxon>Agaricomycotina</taxon>
        <taxon>Agaricomycetes</taxon>
        <taxon>Sistotremastrales</taxon>
        <taxon>Sistotremastraceae</taxon>
        <taxon>Sertulicium</taxon>
        <taxon>Sertulicium niveocremeum</taxon>
    </lineage>
</organism>
<evidence type="ECO:0000313" key="4">
    <source>
        <dbReference type="Proteomes" id="UP000076722"/>
    </source>
</evidence>
<feature type="transmembrane region" description="Helical" evidence="1">
    <location>
        <begin position="214"/>
        <end position="236"/>
    </location>
</feature>
<reference evidence="3 4" key="1">
    <citation type="journal article" date="2016" name="Mol. Biol. Evol.">
        <title>Comparative Genomics of Early-Diverging Mushroom-Forming Fungi Provides Insights into the Origins of Lignocellulose Decay Capabilities.</title>
        <authorList>
            <person name="Nagy L.G."/>
            <person name="Riley R."/>
            <person name="Tritt A."/>
            <person name="Adam C."/>
            <person name="Daum C."/>
            <person name="Floudas D."/>
            <person name="Sun H."/>
            <person name="Yadav J.S."/>
            <person name="Pangilinan J."/>
            <person name="Larsson K.H."/>
            <person name="Matsuura K."/>
            <person name="Barry K."/>
            <person name="Labutti K."/>
            <person name="Kuo R."/>
            <person name="Ohm R.A."/>
            <person name="Bhattacharya S.S."/>
            <person name="Shirouzu T."/>
            <person name="Yoshinaga Y."/>
            <person name="Martin F.M."/>
            <person name="Grigoriev I.V."/>
            <person name="Hibbett D.S."/>
        </authorList>
    </citation>
    <scope>NUCLEOTIDE SEQUENCE [LARGE SCALE GENOMIC DNA]</scope>
    <source>
        <strain evidence="3 4">HHB9708</strain>
    </source>
</reference>
<dbReference type="OrthoDB" id="2562493at2759"/>